<keyword evidence="3" id="KW-1185">Reference proteome</keyword>
<dbReference type="InterPro" id="IPR006740">
    <property type="entry name" value="DUF604"/>
</dbReference>
<comment type="caution">
    <text evidence="2">The sequence shown here is derived from an EMBL/GenBank/DDBJ whole genome shotgun (WGS) entry which is preliminary data.</text>
</comment>
<evidence type="ECO:0000313" key="3">
    <source>
        <dbReference type="Proteomes" id="UP001054252"/>
    </source>
</evidence>
<name>A0AAV5KUY9_9ROSI</name>
<dbReference type="EMBL" id="BPVZ01000079">
    <property type="protein sequence ID" value="GKV28396.1"/>
    <property type="molecule type" value="Genomic_DNA"/>
</dbReference>
<keyword evidence="1" id="KW-0812">Transmembrane</keyword>
<reference evidence="2 3" key="1">
    <citation type="journal article" date="2021" name="Commun. Biol.">
        <title>The genome of Shorea leprosula (Dipterocarpaceae) highlights the ecological relevance of drought in aseasonal tropical rainforests.</title>
        <authorList>
            <person name="Ng K.K.S."/>
            <person name="Kobayashi M.J."/>
            <person name="Fawcett J.A."/>
            <person name="Hatakeyama M."/>
            <person name="Paape T."/>
            <person name="Ng C.H."/>
            <person name="Ang C.C."/>
            <person name="Tnah L.H."/>
            <person name="Lee C.T."/>
            <person name="Nishiyama T."/>
            <person name="Sese J."/>
            <person name="O'Brien M.J."/>
            <person name="Copetti D."/>
            <person name="Mohd Noor M.I."/>
            <person name="Ong R.C."/>
            <person name="Putra M."/>
            <person name="Sireger I.Z."/>
            <person name="Indrioko S."/>
            <person name="Kosugi Y."/>
            <person name="Izuno A."/>
            <person name="Isagi Y."/>
            <person name="Lee S.L."/>
            <person name="Shimizu K.K."/>
        </authorList>
    </citation>
    <scope>NUCLEOTIDE SEQUENCE [LARGE SCALE GENOMIC DNA]</scope>
    <source>
        <strain evidence="2">214</strain>
    </source>
</reference>
<dbReference type="PANTHER" id="PTHR10811">
    <property type="entry name" value="FRINGE-RELATED"/>
    <property type="match status" value="1"/>
</dbReference>
<protein>
    <submittedName>
        <fullName evidence="2">Uncharacterized protein</fullName>
    </submittedName>
</protein>
<keyword evidence="1" id="KW-1133">Transmembrane helix</keyword>
<keyword evidence="1" id="KW-0472">Membrane</keyword>
<dbReference type="Pfam" id="PF04646">
    <property type="entry name" value="DUF604"/>
    <property type="match status" value="1"/>
</dbReference>
<dbReference type="AlphaFoldDB" id="A0AAV5KUY9"/>
<evidence type="ECO:0000256" key="1">
    <source>
        <dbReference type="SAM" id="Phobius"/>
    </source>
</evidence>
<proteinExistence type="predicted"/>
<gene>
    <name evidence="2" type="ORF">SLEP1_g37462</name>
</gene>
<dbReference type="Proteomes" id="UP001054252">
    <property type="component" value="Unassembled WGS sequence"/>
</dbReference>
<dbReference type="FunFam" id="3.90.550.50:FF:000006">
    <property type="entry name" value="Fringe-related protein-like"/>
    <property type="match status" value="1"/>
</dbReference>
<evidence type="ECO:0000313" key="2">
    <source>
        <dbReference type="EMBL" id="GKV28396.1"/>
    </source>
</evidence>
<sequence>MSHGRSHGPLKSSVFFAYPEKLCDIFVPLARIVLLVFMVSSISIVLYTAFIPQSPFILFKPVLNVNTGGEPDTAPTNISHILFGIGGSAATWEARRVYSSLWWHPTITRGFVWLDYIPHKNQDRNRTNIWVPHRLSSPDWTKFKFSSSKSAVRIARIIRDSFNEKLPNVRWFVMGDDDTVYFTENLVSVLAKYDHRQMWYIGGNSESVEQDTMHSYGMAFGGGGFALSYPLAEKLVRILDGCIDRYYYFYGSDQRIWACISEIGVPLTIHPGFHQFDIRGNPYGILAGHPVAPLVSLHHLDIVDQILPNRTQMDALKTLIEAYRADPHRILQQSFAYDIKRKWSVLVAWGYTIQIYPLLLTPFDLQTPLQTFTTWRSWGNGPFTFNTRPWPPDPCKQPVLYFLDRVDEVGMAGTRTSYKMAQTEHKCNSTEHANVMAVTQITVSSLKMPPDYWKKAPQRQCCEILDHGKIKDGSLRIRVRKCRKWESISF</sequence>
<dbReference type="Gene3D" id="3.90.550.50">
    <property type="match status" value="1"/>
</dbReference>
<accession>A0AAV5KUY9</accession>
<feature type="transmembrane region" description="Helical" evidence="1">
    <location>
        <begin position="25"/>
        <end position="50"/>
    </location>
</feature>
<organism evidence="2 3">
    <name type="scientific">Rubroshorea leprosula</name>
    <dbReference type="NCBI Taxonomy" id="152421"/>
    <lineage>
        <taxon>Eukaryota</taxon>
        <taxon>Viridiplantae</taxon>
        <taxon>Streptophyta</taxon>
        <taxon>Embryophyta</taxon>
        <taxon>Tracheophyta</taxon>
        <taxon>Spermatophyta</taxon>
        <taxon>Magnoliopsida</taxon>
        <taxon>eudicotyledons</taxon>
        <taxon>Gunneridae</taxon>
        <taxon>Pentapetalae</taxon>
        <taxon>rosids</taxon>
        <taxon>malvids</taxon>
        <taxon>Malvales</taxon>
        <taxon>Dipterocarpaceae</taxon>
        <taxon>Rubroshorea</taxon>
    </lineage>
</organism>